<keyword evidence="1" id="KW-1133">Transmembrane helix</keyword>
<keyword evidence="1" id="KW-0812">Transmembrane</keyword>
<keyword evidence="3" id="KW-1185">Reference proteome</keyword>
<proteinExistence type="predicted"/>
<comment type="caution">
    <text evidence="2">The sequence shown here is derived from an EMBL/GenBank/DDBJ whole genome shotgun (WGS) entry which is preliminary data.</text>
</comment>
<accession>A0AA42DKN9</accession>
<dbReference type="AlphaFoldDB" id="A0AA42DKN9"/>
<gene>
    <name evidence="2" type="ORF">PBV87_04285</name>
</gene>
<name>A0AA42DKN9_9FIRM</name>
<dbReference type="RefSeq" id="WP_271011265.1">
    <property type="nucleotide sequence ID" value="NZ_JAQIFT010000016.1"/>
</dbReference>
<sequence>MINYYLTEDMNQQEILKRLKKNLKDDTVLKIGQNNKGETFVETDWYVYLIKLRNNRYTVPVMWSKSKRPYLVAGIFTVVCLLFFVGGLVTDISIVVILVGLGLVNVFKRREINNMKLAIEKALG</sequence>
<protein>
    <submittedName>
        <fullName evidence="2">Uncharacterized protein</fullName>
    </submittedName>
</protein>
<keyword evidence="1" id="KW-0472">Membrane</keyword>
<evidence type="ECO:0000256" key="1">
    <source>
        <dbReference type="SAM" id="Phobius"/>
    </source>
</evidence>
<evidence type="ECO:0000313" key="3">
    <source>
        <dbReference type="Proteomes" id="UP001169242"/>
    </source>
</evidence>
<organism evidence="2 3">
    <name type="scientific">Holtiella tumoricola</name>
    <dbReference type="NCBI Taxonomy" id="3018743"/>
    <lineage>
        <taxon>Bacteria</taxon>
        <taxon>Bacillati</taxon>
        <taxon>Bacillota</taxon>
        <taxon>Clostridia</taxon>
        <taxon>Lachnospirales</taxon>
        <taxon>Cellulosilyticaceae</taxon>
        <taxon>Holtiella</taxon>
    </lineage>
</organism>
<dbReference type="Proteomes" id="UP001169242">
    <property type="component" value="Unassembled WGS sequence"/>
</dbReference>
<feature type="transmembrane region" description="Helical" evidence="1">
    <location>
        <begin position="92"/>
        <end position="107"/>
    </location>
</feature>
<evidence type="ECO:0000313" key="2">
    <source>
        <dbReference type="EMBL" id="MDA3730718.1"/>
    </source>
</evidence>
<reference evidence="2" key="1">
    <citation type="journal article" date="2023" name="Int. J. Syst. Evol. Microbiol.">
        <title>&lt;i&gt;Holtiella tumoricola&lt;/i&gt; gen. nov. sp. nov., isolated from a human clinical sample.</title>
        <authorList>
            <person name="Allen-Vercoe E."/>
            <person name="Daigneault M.C."/>
            <person name="Vancuren S.J."/>
            <person name="Cochrane K."/>
            <person name="O'Neal L.L."/>
            <person name="Sankaranarayanan K."/>
            <person name="Lawson P.A."/>
        </authorList>
    </citation>
    <scope>NUCLEOTIDE SEQUENCE</scope>
    <source>
        <strain evidence="2">CC70A</strain>
    </source>
</reference>
<dbReference type="EMBL" id="JAQIFT010000016">
    <property type="protein sequence ID" value="MDA3730718.1"/>
    <property type="molecule type" value="Genomic_DNA"/>
</dbReference>